<feature type="compositionally biased region" description="Low complexity" evidence="1">
    <location>
        <begin position="1168"/>
        <end position="1197"/>
    </location>
</feature>
<comment type="caution">
    <text evidence="8">The sequence shown here is derived from an EMBL/GenBank/DDBJ whole genome shotgun (WGS) entry which is preliminary data.</text>
</comment>
<dbReference type="InterPro" id="IPR054085">
    <property type="entry name" value="Cep192-like_D1"/>
</dbReference>
<evidence type="ECO:0000259" key="6">
    <source>
        <dbReference type="Pfam" id="PF22067"/>
    </source>
</evidence>
<feature type="region of interest" description="Disordered" evidence="1">
    <location>
        <begin position="1946"/>
        <end position="1969"/>
    </location>
</feature>
<feature type="compositionally biased region" description="Pro residues" evidence="1">
    <location>
        <begin position="413"/>
        <end position="426"/>
    </location>
</feature>
<dbReference type="GO" id="GO:0005737">
    <property type="term" value="C:cytoplasm"/>
    <property type="evidence" value="ECO:0007669"/>
    <property type="project" value="TreeGrafter"/>
</dbReference>
<evidence type="ECO:0000259" key="7">
    <source>
        <dbReference type="Pfam" id="PF22073"/>
    </source>
</evidence>
<feature type="compositionally biased region" description="Polar residues" evidence="1">
    <location>
        <begin position="1242"/>
        <end position="1257"/>
    </location>
</feature>
<reference evidence="8" key="1">
    <citation type="submission" date="2023-03" db="EMBL/GenBank/DDBJ databases">
        <authorList>
            <person name="Steffen K."/>
            <person name="Cardenas P."/>
        </authorList>
    </citation>
    <scope>NUCLEOTIDE SEQUENCE</scope>
</reference>
<feature type="domain" description="Cep192/Spd-2-like" evidence="7">
    <location>
        <begin position="1750"/>
        <end position="1837"/>
    </location>
</feature>
<feature type="compositionally biased region" description="Low complexity" evidence="1">
    <location>
        <begin position="891"/>
        <end position="906"/>
    </location>
</feature>
<dbReference type="InterPro" id="IPR054087">
    <property type="entry name" value="Cep192-like_D7"/>
</dbReference>
<feature type="region of interest" description="Disordered" evidence="1">
    <location>
        <begin position="864"/>
        <end position="883"/>
    </location>
</feature>
<protein>
    <submittedName>
        <fullName evidence="8">Centrosomal protein of 192 kDa</fullName>
    </submittedName>
</protein>
<evidence type="ECO:0000259" key="2">
    <source>
        <dbReference type="Pfam" id="PF22060"/>
    </source>
</evidence>
<evidence type="ECO:0000259" key="5">
    <source>
        <dbReference type="Pfam" id="PF22066"/>
    </source>
</evidence>
<feature type="domain" description="Cep192-like" evidence="6">
    <location>
        <begin position="1638"/>
        <end position="1735"/>
    </location>
</feature>
<feature type="compositionally biased region" description="Polar residues" evidence="1">
    <location>
        <begin position="359"/>
        <end position="379"/>
    </location>
</feature>
<dbReference type="GO" id="GO:0005814">
    <property type="term" value="C:centriole"/>
    <property type="evidence" value="ECO:0007669"/>
    <property type="project" value="TreeGrafter"/>
</dbReference>
<dbReference type="InterPro" id="IPR054088">
    <property type="entry name" value="Cep192-like_D8"/>
</dbReference>
<dbReference type="Gene3D" id="2.60.40.10">
    <property type="entry name" value="Immunoglobulins"/>
    <property type="match status" value="4"/>
</dbReference>
<feature type="compositionally biased region" description="Polar residues" evidence="1">
    <location>
        <begin position="389"/>
        <end position="410"/>
    </location>
</feature>
<feature type="compositionally biased region" description="Basic and acidic residues" evidence="1">
    <location>
        <begin position="251"/>
        <end position="262"/>
    </location>
</feature>
<dbReference type="Pfam" id="PF22065">
    <property type="entry name" value="Cep192_D7"/>
    <property type="match status" value="1"/>
</dbReference>
<feature type="region of interest" description="Disordered" evidence="1">
    <location>
        <begin position="888"/>
        <end position="996"/>
    </location>
</feature>
<dbReference type="Proteomes" id="UP001174909">
    <property type="component" value="Unassembled WGS sequence"/>
</dbReference>
<organism evidence="8 9">
    <name type="scientific">Geodia barretti</name>
    <name type="common">Barrett's horny sponge</name>
    <dbReference type="NCBI Taxonomy" id="519541"/>
    <lineage>
        <taxon>Eukaryota</taxon>
        <taxon>Metazoa</taxon>
        <taxon>Porifera</taxon>
        <taxon>Demospongiae</taxon>
        <taxon>Heteroscleromorpha</taxon>
        <taxon>Tetractinellida</taxon>
        <taxon>Astrophorina</taxon>
        <taxon>Geodiidae</taxon>
        <taxon>Geodia</taxon>
    </lineage>
</organism>
<dbReference type="GO" id="GO:0051298">
    <property type="term" value="P:centrosome duplication"/>
    <property type="evidence" value="ECO:0007669"/>
    <property type="project" value="InterPro"/>
</dbReference>
<feature type="compositionally biased region" description="Low complexity" evidence="1">
    <location>
        <begin position="1298"/>
        <end position="1312"/>
    </location>
</feature>
<dbReference type="GO" id="GO:0090222">
    <property type="term" value="P:centrosome-templated microtubule nucleation"/>
    <property type="evidence" value="ECO:0007669"/>
    <property type="project" value="InterPro"/>
</dbReference>
<dbReference type="Pfam" id="PF22066">
    <property type="entry name" value="Cep192_D8"/>
    <property type="match status" value="1"/>
</dbReference>
<evidence type="ECO:0000313" key="9">
    <source>
        <dbReference type="Proteomes" id="UP001174909"/>
    </source>
</evidence>
<feature type="compositionally biased region" description="Basic and acidic residues" evidence="1">
    <location>
        <begin position="205"/>
        <end position="239"/>
    </location>
</feature>
<feature type="compositionally biased region" description="Basic residues" evidence="1">
    <location>
        <begin position="1218"/>
        <end position="1228"/>
    </location>
</feature>
<dbReference type="GO" id="GO:0071539">
    <property type="term" value="P:protein localization to centrosome"/>
    <property type="evidence" value="ECO:0007669"/>
    <property type="project" value="InterPro"/>
</dbReference>
<evidence type="ECO:0000259" key="3">
    <source>
        <dbReference type="Pfam" id="PF22064"/>
    </source>
</evidence>
<feature type="compositionally biased region" description="Basic and acidic residues" evidence="1">
    <location>
        <begin position="171"/>
        <end position="181"/>
    </location>
</feature>
<dbReference type="GO" id="GO:0019901">
    <property type="term" value="F:protein kinase binding"/>
    <property type="evidence" value="ECO:0007669"/>
    <property type="project" value="TreeGrafter"/>
</dbReference>
<feature type="compositionally biased region" description="Low complexity" evidence="1">
    <location>
        <begin position="920"/>
        <end position="930"/>
    </location>
</feature>
<evidence type="ECO:0000313" key="8">
    <source>
        <dbReference type="EMBL" id="CAI8051329.1"/>
    </source>
</evidence>
<feature type="region of interest" description="Disordered" evidence="1">
    <location>
        <begin position="2188"/>
        <end position="2253"/>
    </location>
</feature>
<dbReference type="EMBL" id="CASHTH010003920">
    <property type="protein sequence ID" value="CAI8051329.1"/>
    <property type="molecule type" value="Genomic_DNA"/>
</dbReference>
<feature type="region of interest" description="Disordered" evidence="1">
    <location>
        <begin position="162"/>
        <end position="461"/>
    </location>
</feature>
<evidence type="ECO:0000256" key="1">
    <source>
        <dbReference type="SAM" id="MobiDB-lite"/>
    </source>
</evidence>
<feature type="compositionally biased region" description="Polar residues" evidence="1">
    <location>
        <begin position="647"/>
        <end position="659"/>
    </location>
</feature>
<dbReference type="InterPro" id="IPR054090">
    <property type="entry name" value="Cep192_Spd-2-like_dom"/>
</dbReference>
<accession>A0AA35TNM5</accession>
<feature type="domain" description="Cep192-like" evidence="4">
    <location>
        <begin position="2074"/>
        <end position="2191"/>
    </location>
</feature>
<dbReference type="InterPro" id="IPR013783">
    <property type="entry name" value="Ig-like_fold"/>
</dbReference>
<sequence length="2357" mass="250479">MSRGKVGPRPVMDTTLLSASAIGSPAAFSTAIKPPGSFNTHHSDGDASLLAHQPHEVSRLLSDNVAGQLSLSLSSEHPRTEGAVADETSFGILDLDNLHESSMSVFLTSPRTSRDLMGSNLPLAVSSTSRALTSTSQLPLSPPASMGPLRLSGTTGFVGGSHVVEQDGGGEEGREGEREVGLPEDLLEVSSSVGYSSDAEEEGEMMGRRGENLNPVERDSEHSDQVRLTGDGHEKRSLEQHLPLLPPVSPRGERSGEVEGDRGGGGGGVFSVSEILQEAQRGGEDRRTSHRFLATTHSLITDQEEPSAMRRAAEFGNRLQPPDQVSSRVEREDLSQRSAPVASGGDKTRRTTLPPLAGQSITSSGTANTTVTLPNSAGGSTRGLPSAYLHQSSVHSSASPHTVSRTPSGTPDSSPPLSPRPPPPIPTSLSPLATGDNQRYSARGEAGEEARNSLYNPFDSEDVVGEVVMGDEEFGGGMDSDSFVAQLRADEAALEEANKFLLPAEFVASTPQTPSFTHLSSTSLPPSSLPPSLPRSGERELSVGEYFGRRSYKMGALEGSGALSSSERPQFSWLSSTQSSQPTPPSEGREPQASQSTAPKASPEDADTTLVASEDGQLGEDDEPASHPHHPHNSGSDLAKIGGVPVSSVQTRSSSNTTPSVPPKLRPATYQIPKLDLSGLSKTINATPTVTSSTTGHKLTLPSSISASTTPLSTSHSLAAAAKSLPTPVPTVASITSSKRTSLTPTTVASASLFTPGMESGLQHSGMDSGLSSGMEHRLESRYWRPSSGTSTLLFPELSATSLSPPPTDIAGLSSMPTPSIAHLSGGFNATSASEVPNFLDSLLGSLPVPSSVGRLSLSGGPGKIPGVSLHSPPVSKTVGGGVTSAQVTGASTASNSPRISSNSTSLESGNAEKNDERQSPLVSLASSSSKTPPDLKASEKKKKSRLESPPGSGSASKDYLVDSVHHSVGSPGEAGSPVRQRPPSPRTETARKKISQLKAALDATEFDAAAFLSRLEGEKGSSVAQPLSLTTGTSVSMAPAATQPSTSLNQSPPNTSGTSLQSPVVGQTLTNVDHLSLTTASHGTTTTVSTTTTTVNQTTTVVGQSADTMVNPTNTVVDQTTTFAHVPSKMLSQPSIAISSTATSSALPAISTGRNLPHASPSPPKPSISSPLPVSMLGQTSTANVSVSSNTSSTSSGALNLEDDCGGSPESEVEGKARKRGERKRPRQPQSVAVRDIGVGTTPSLHRTQTRSGSHIHTSRSLDESLVNITQPVSASIVSHAAPLSPSTSPQRKATRSSPLSPPSSSLVSPLRNTREQSSSSQPIYTSPRLLPHTSLSPPPQPHPQPLTGRERRKTPQPNSLRVPDSLIFKTPCCVGVTLPDHLQISNVGDRWLQLNFELGELYRNGTLETDLSSFSFPQRCFVSPRKTESIKIGFSPKQAGSYEAVLVCRARLVVSSEGDSSNFIQESVVVKALAVPPLLEVATPSTSSEETCLDYGLLTTGTSLSLPLHLTNLGSSELPLRLAIAAPTLSQLYFSFDDPPPSLKTPSSSPSSYLHPRPFSTTFILPPKPLGRDIKPETYLLSVNFKSPKNFADDSTLLGSPEEIKAQVNVSVEGPNSTGVLYSVPVRVTVGVARLHVPRSLQALSFSCCEGQTITRDVPFKNGGNIPLQIALEFSTECKHFRVTPDFLELSPSEEAQIKVSFSPHSSPLLINGRLMVHVPPHGPSYELKVQGTALEREETDKRYENLLFCSKRCLYWGGVEVGDTAEQTLLLQNSFSSAVPLQFSIRHQNQGFQLEVELNLLFSPPSTAVFRNALDIFDALHSKKFRIPLCGYGGTSRIEIINVRRSTSGGVWVDIGPVAVQTESTVKISLYNSGSRAGFVKALVLPVDEEEEAATDKGTECHVQTLLRRRGGKCLEGTAPLARLVFVHGDEIIRQRFQRALRQGVKKEKRRRRKRRGKEDWGTHSATSSTRISCLSHLEQESVESELDFAQFEVENEERFFEQQIQQIEVALCGSQAPCPPALREKTQRQPLSMSFDTPPRTLKMATSPSHSPSKTTPPPAGTVSLSTWIISSLTLLFPDTTSGQRSEKMLDVHNPYSQSLQWKLSSVASPFVRDAAGSSSSICKANYSVFWVHERKGTVAPTSSAQVLVMFQPHDVGSFSQIWDLQVFGKELENGSKKIRLSFGGKAVGKRSRAEQAPRVRFTSPPPSPLHPTKPPSPSLTTGTSSHPPTLTTGTSSHSPPTLTTGTTKRAVYIKEETVQFPSTEVGSETSVKVKVCNRDKCQHQFQVVSLSPPFTIEHHSFLLGPRQCARLPVCFTPTRPGVFEAVLAVRTATGHQAFSQLTGTAIAHEYSL</sequence>
<dbReference type="GO" id="GO:0090307">
    <property type="term" value="P:mitotic spindle assembly"/>
    <property type="evidence" value="ECO:0007669"/>
    <property type="project" value="TreeGrafter"/>
</dbReference>
<feature type="region of interest" description="Disordered" evidence="1">
    <location>
        <begin position="1035"/>
        <end position="1063"/>
    </location>
</feature>
<dbReference type="Pfam" id="PF22064">
    <property type="entry name" value="Cep192_D2"/>
    <property type="match status" value="1"/>
</dbReference>
<dbReference type="GO" id="GO:0000242">
    <property type="term" value="C:pericentriolar material"/>
    <property type="evidence" value="ECO:0007669"/>
    <property type="project" value="TreeGrafter"/>
</dbReference>
<dbReference type="Pfam" id="PF22060">
    <property type="entry name" value="Cep192_D1"/>
    <property type="match status" value="1"/>
</dbReference>
<gene>
    <name evidence="8" type="ORF">GBAR_LOCUS28111</name>
</gene>
<dbReference type="PANTHER" id="PTHR16029">
    <property type="entry name" value="CENTROSOMAL PROTEIN OF 192 KDA"/>
    <property type="match status" value="1"/>
</dbReference>
<feature type="compositionally biased region" description="Low complexity" evidence="1">
    <location>
        <begin position="2223"/>
        <end position="2252"/>
    </location>
</feature>
<feature type="region of interest" description="Disordered" evidence="1">
    <location>
        <begin position="1150"/>
        <end position="1264"/>
    </location>
</feature>
<feature type="region of interest" description="Disordered" evidence="1">
    <location>
        <begin position="511"/>
        <end position="541"/>
    </location>
</feature>
<dbReference type="InterPro" id="IPR039103">
    <property type="entry name" value="Spd-2/CEP192"/>
</dbReference>
<feature type="domain" description="Cep192-like" evidence="3">
    <location>
        <begin position="1489"/>
        <end position="1635"/>
    </location>
</feature>
<feature type="compositionally biased region" description="Pro residues" evidence="1">
    <location>
        <begin position="2208"/>
        <end position="2222"/>
    </location>
</feature>
<proteinExistence type="predicted"/>
<dbReference type="Pfam" id="PF22073">
    <property type="entry name" value="Cep192_D4"/>
    <property type="match status" value="1"/>
</dbReference>
<dbReference type="Pfam" id="PF22067">
    <property type="entry name" value="Cep192_D3"/>
    <property type="match status" value="1"/>
</dbReference>
<feature type="region of interest" description="Disordered" evidence="1">
    <location>
        <begin position="1280"/>
        <end position="1365"/>
    </location>
</feature>
<feature type="domain" description="Cep192-like" evidence="5">
    <location>
        <begin position="2252"/>
        <end position="2350"/>
    </location>
</feature>
<feature type="compositionally biased region" description="Basic residues" evidence="1">
    <location>
        <begin position="1950"/>
        <end position="1959"/>
    </location>
</feature>
<dbReference type="PANTHER" id="PTHR16029:SF11">
    <property type="entry name" value="CENTROSOMAL PROTEIN OF 192 KDA"/>
    <property type="match status" value="1"/>
</dbReference>
<feature type="region of interest" description="Disordered" evidence="1">
    <location>
        <begin position="559"/>
        <end position="668"/>
    </location>
</feature>
<feature type="domain" description="Cep192-like" evidence="2">
    <location>
        <begin position="1361"/>
        <end position="1476"/>
    </location>
</feature>
<feature type="compositionally biased region" description="Low complexity" evidence="1">
    <location>
        <begin position="513"/>
        <end position="526"/>
    </location>
</feature>
<evidence type="ECO:0000259" key="4">
    <source>
        <dbReference type="Pfam" id="PF22065"/>
    </source>
</evidence>
<dbReference type="InterPro" id="IPR054089">
    <property type="entry name" value="Cep192-like_D3"/>
</dbReference>
<feature type="compositionally biased region" description="Polar residues" evidence="1">
    <location>
        <begin position="1317"/>
        <end position="1326"/>
    </location>
</feature>
<dbReference type="InterPro" id="IPR054086">
    <property type="entry name" value="Cep192-like_D2"/>
</dbReference>
<keyword evidence="9" id="KW-1185">Reference proteome</keyword>
<name>A0AA35TNM5_GEOBA</name>